<dbReference type="Proteomes" id="UP000337909">
    <property type="component" value="Unassembled WGS sequence"/>
</dbReference>
<dbReference type="CDD" id="cd07516">
    <property type="entry name" value="HAD_Pase"/>
    <property type="match status" value="1"/>
</dbReference>
<reference evidence="1 2" key="1">
    <citation type="submission" date="2019-09" db="EMBL/GenBank/DDBJ databases">
        <authorList>
            <person name="Chandra G."/>
            <person name="Truman W A."/>
        </authorList>
    </citation>
    <scope>NUCLEOTIDE SEQUENCE [LARGE SCALE GENOMIC DNA]</scope>
    <source>
        <strain evidence="1">PS691</strain>
    </source>
</reference>
<organism evidence="1 2">
    <name type="scientific">Pseudomonas fluorescens</name>
    <dbReference type="NCBI Taxonomy" id="294"/>
    <lineage>
        <taxon>Bacteria</taxon>
        <taxon>Pseudomonadati</taxon>
        <taxon>Pseudomonadota</taxon>
        <taxon>Gammaproteobacteria</taxon>
        <taxon>Pseudomonadales</taxon>
        <taxon>Pseudomonadaceae</taxon>
        <taxon>Pseudomonas</taxon>
    </lineage>
</organism>
<dbReference type="InterPro" id="IPR023214">
    <property type="entry name" value="HAD_sf"/>
</dbReference>
<dbReference type="InterPro" id="IPR006379">
    <property type="entry name" value="HAD-SF_hydro_IIB"/>
</dbReference>
<evidence type="ECO:0000313" key="2">
    <source>
        <dbReference type="Proteomes" id="UP000337909"/>
    </source>
</evidence>
<gene>
    <name evidence="1" type="primary">yigL</name>
    <name evidence="1" type="ORF">PS691_01746</name>
</gene>
<dbReference type="SFLD" id="SFLDS00003">
    <property type="entry name" value="Haloacid_Dehalogenase"/>
    <property type="match status" value="1"/>
</dbReference>
<keyword evidence="1" id="KW-0378">Hydrolase</keyword>
<dbReference type="Gene3D" id="3.30.1240.10">
    <property type="match status" value="1"/>
</dbReference>
<dbReference type="PANTHER" id="PTHR10000">
    <property type="entry name" value="PHOSPHOSERINE PHOSPHATASE"/>
    <property type="match status" value="1"/>
</dbReference>
<dbReference type="InterPro" id="IPR000150">
    <property type="entry name" value="Cof"/>
</dbReference>
<dbReference type="NCBIfam" id="TIGR01484">
    <property type="entry name" value="HAD-SF-IIB"/>
    <property type="match status" value="1"/>
</dbReference>
<sequence length="276" mass="29643">MSELTLQPIQFLLSDMDGTLLLPDHSLSQRTLSAVRALREAGVFFSLATGRPPRAMLQQIEALGVDLPTAAFNGGTIVHPDGSFLVAHHLPRDAAITSLELFSTQPEVEVWVFADGAWLLRENGPMVAREQHSLGYPPVTVESFEPYLERIDKIVAASANGQLLIELEARLQSEIEGQAQVSRSQPIYLDVTAMQATKGHALATLAEFLGVTLAQTAAIGDGGNDPPMFHRAGLSIAMGQAEEEVKHQADVVTGSNIEDGAAEAIERFILGADPLM</sequence>
<dbReference type="RefSeq" id="WP_150641792.1">
    <property type="nucleotide sequence ID" value="NZ_CABVHQ010000013.1"/>
</dbReference>
<dbReference type="OrthoDB" id="5498330at2"/>
<dbReference type="Gene3D" id="3.40.50.1000">
    <property type="entry name" value="HAD superfamily/HAD-like"/>
    <property type="match status" value="1"/>
</dbReference>
<dbReference type="PROSITE" id="PS01228">
    <property type="entry name" value="COF_1"/>
    <property type="match status" value="1"/>
</dbReference>
<accession>A0A5E7BM98</accession>
<dbReference type="Pfam" id="PF08282">
    <property type="entry name" value="Hydrolase_3"/>
    <property type="match status" value="1"/>
</dbReference>
<dbReference type="SFLD" id="SFLDG01140">
    <property type="entry name" value="C2.B:_Phosphomannomutase_and_P"/>
    <property type="match status" value="1"/>
</dbReference>
<dbReference type="SUPFAM" id="SSF56784">
    <property type="entry name" value="HAD-like"/>
    <property type="match status" value="1"/>
</dbReference>
<dbReference type="InterPro" id="IPR036412">
    <property type="entry name" value="HAD-like_sf"/>
</dbReference>
<evidence type="ECO:0000313" key="1">
    <source>
        <dbReference type="EMBL" id="VVN89454.1"/>
    </source>
</evidence>
<name>A0A5E7BM98_PSEFL</name>
<dbReference type="NCBIfam" id="TIGR00099">
    <property type="entry name" value="Cof-subfamily"/>
    <property type="match status" value="1"/>
</dbReference>
<dbReference type="GO" id="GO:0005829">
    <property type="term" value="C:cytosol"/>
    <property type="evidence" value="ECO:0007669"/>
    <property type="project" value="TreeGrafter"/>
</dbReference>
<dbReference type="EC" id="3.1.3.74" evidence="1"/>
<dbReference type="GO" id="GO:0033883">
    <property type="term" value="F:pyridoxal phosphatase activity"/>
    <property type="evidence" value="ECO:0007669"/>
    <property type="project" value="UniProtKB-EC"/>
</dbReference>
<dbReference type="EMBL" id="CABVHQ010000013">
    <property type="protein sequence ID" value="VVN89454.1"/>
    <property type="molecule type" value="Genomic_DNA"/>
</dbReference>
<dbReference type="AlphaFoldDB" id="A0A5E7BM98"/>
<dbReference type="GO" id="GO:0000287">
    <property type="term" value="F:magnesium ion binding"/>
    <property type="evidence" value="ECO:0007669"/>
    <property type="project" value="TreeGrafter"/>
</dbReference>
<dbReference type="PROSITE" id="PS01229">
    <property type="entry name" value="COF_2"/>
    <property type="match status" value="1"/>
</dbReference>
<proteinExistence type="predicted"/>
<dbReference type="PANTHER" id="PTHR10000:SF8">
    <property type="entry name" value="HAD SUPERFAMILY HYDROLASE-LIKE, TYPE 3"/>
    <property type="match status" value="1"/>
</dbReference>
<protein>
    <submittedName>
        <fullName evidence="1">Pyridoxal phosphate phosphatase YigL</fullName>
        <ecNumber evidence="1">3.1.3.74</ecNumber>
    </submittedName>
</protein>